<reference evidence="1 2" key="1">
    <citation type="submission" date="2019-09" db="EMBL/GenBank/DDBJ databases">
        <title>Ecophysiology of the spiral-shaped methanotroph Methylospira mobilis as revealed by the complete genome sequence.</title>
        <authorList>
            <person name="Oshkin I.Y."/>
            <person name="Dedysh S.N."/>
            <person name="Miroshnikov K."/>
            <person name="Danilova O.V."/>
            <person name="Hakobyan A."/>
            <person name="Liesack W."/>
        </authorList>
    </citation>
    <scope>NUCLEOTIDE SEQUENCE [LARGE SCALE GENOMIC DNA]</scope>
    <source>
        <strain evidence="1 2">Shm1</strain>
    </source>
</reference>
<accession>A0A5Q0BJY9</accession>
<dbReference type="InterPro" id="IPR036465">
    <property type="entry name" value="vWFA_dom_sf"/>
</dbReference>
<dbReference type="EMBL" id="CP044205">
    <property type="protein sequence ID" value="QFY43442.1"/>
    <property type="molecule type" value="Genomic_DNA"/>
</dbReference>
<dbReference type="InParanoid" id="A0A5Q0BJY9"/>
<gene>
    <name evidence="1" type="ORF">F6R98_13110</name>
</gene>
<dbReference type="OrthoDB" id="7055767at2"/>
<dbReference type="AlphaFoldDB" id="A0A5Q0BJY9"/>
<dbReference type="RefSeq" id="WP_153249425.1">
    <property type="nucleotide sequence ID" value="NZ_CP044205.1"/>
</dbReference>
<dbReference type="Gene3D" id="3.40.50.410">
    <property type="entry name" value="von Willebrand factor, type A domain"/>
    <property type="match status" value="1"/>
</dbReference>
<name>A0A5Q0BJY9_9GAMM</name>
<sequence length="298" mass="32907">MRRFLVQEWQRTGWRFKCLAAANLMLLPALFGLSVPLPQPVFRYNWVIDITQSMNVQDYHDPAMPADRLHFVTASLRRALPRLACGSEAGLSLFAGQQVLPLFEPIEVCEHRALLDQVLERLDSRMAWTADSDIAVGLAASMRQSSGLQPAVVPVFFSDGQQFPPGAALPNFPETAKGGSGLIVGVGGSVAVPVPRLDRDNRLIGYWEQAELEKFLPPGADRTDSASGFYLSRLDERHLLELAALTGYSYHRLQTPDALPDVLQSRDFGRVVWVSGDRPELWIIIALCLIFATLAAPA</sequence>
<dbReference type="Proteomes" id="UP000325755">
    <property type="component" value="Chromosome"/>
</dbReference>
<keyword evidence="2" id="KW-1185">Reference proteome</keyword>
<organism evidence="1 2">
    <name type="scientific">Candidatus Methylospira mobilis</name>
    <dbReference type="NCBI Taxonomy" id="1808979"/>
    <lineage>
        <taxon>Bacteria</taxon>
        <taxon>Pseudomonadati</taxon>
        <taxon>Pseudomonadota</taxon>
        <taxon>Gammaproteobacteria</taxon>
        <taxon>Methylococcales</taxon>
        <taxon>Methylococcaceae</taxon>
        <taxon>Candidatus Methylospira</taxon>
    </lineage>
</organism>
<evidence type="ECO:0000313" key="2">
    <source>
        <dbReference type="Proteomes" id="UP000325755"/>
    </source>
</evidence>
<dbReference type="KEGG" id="mmob:F6R98_13110"/>
<proteinExistence type="predicted"/>
<protein>
    <submittedName>
        <fullName evidence="1">VWA domain-containing protein</fullName>
    </submittedName>
</protein>
<evidence type="ECO:0000313" key="1">
    <source>
        <dbReference type="EMBL" id="QFY43442.1"/>
    </source>
</evidence>